<sequence length="443" mass="48819">MTVVKEKYGLEGWGIVIYIMKFLVERRTDCRAPIYAVSDIARACHRHKSFILQLIGDFPSLFTIEPGNQVFSSPYLTQFFRENSTKKEKTKINLDKLTNEASDNQELNPSKNKNKEQEQIKDEEKEVEKFDVAADVFEKNKSLEADAKKACSAMAQPSTAKVAQRRCCGKKKSAVKEAKTAATKTEKATDDDAKQAELQPKSSASVVRNARNDAGTDADSQSSPTIPAAQSTIAQSTTAATPSSNAFVNTLRKKIRQASAAAAKREQTAVKCVKNATNSLTDNAKTSLHSNGKAAKSTAAPDLTTAPQAPTPPATKAQQPAAETPTTAPSAPLSINRELLALLYHDEDYMASLEHMANLAVYKNPTLRRNLLYWFWHYCQMHGKAMRSAADAKDYLANLMRPGSNTRARFMAYQNHFYEQNHQAEQGCGHAPTRQVGRNVGRV</sequence>
<dbReference type="AlphaFoldDB" id="U2ME13"/>
<dbReference type="EMBL" id="AWGW01000024">
    <property type="protein sequence ID" value="ERJ99919.1"/>
    <property type="molecule type" value="Genomic_DNA"/>
</dbReference>
<name>U2ME13_9BACT</name>
<comment type="caution">
    <text evidence="3">The sequence shown here is derived from an EMBL/GenBank/DDBJ whole genome shotgun (WGS) entry which is preliminary data.</text>
</comment>
<evidence type="ECO:0000259" key="2">
    <source>
        <dbReference type="Pfam" id="PF25200"/>
    </source>
</evidence>
<dbReference type="Proteomes" id="UP000017023">
    <property type="component" value="Unassembled WGS sequence"/>
</dbReference>
<reference evidence="3 4" key="1">
    <citation type="submission" date="2013-08" db="EMBL/GenBank/DDBJ databases">
        <authorList>
            <person name="Durkin A.S."/>
            <person name="Haft D.R."/>
            <person name="McCorrison J."/>
            <person name="Torralba M."/>
            <person name="Gillis M."/>
            <person name="Haft D.H."/>
            <person name="Methe B."/>
            <person name="Sutton G."/>
            <person name="Nelson K.E."/>
        </authorList>
    </citation>
    <scope>NUCLEOTIDE SEQUENCE [LARGE SCALE GENOMIC DNA]</scope>
    <source>
        <strain evidence="3 4">F0493</strain>
    </source>
</reference>
<protein>
    <submittedName>
        <fullName evidence="3">PF14297 domain protein</fullName>
    </submittedName>
</protein>
<evidence type="ECO:0000256" key="1">
    <source>
        <dbReference type="SAM" id="MobiDB-lite"/>
    </source>
</evidence>
<feature type="domain" description="DUF7833" evidence="2">
    <location>
        <begin position="341"/>
        <end position="402"/>
    </location>
</feature>
<evidence type="ECO:0000313" key="3">
    <source>
        <dbReference type="EMBL" id="ERJ99919.1"/>
    </source>
</evidence>
<accession>U2ME13</accession>
<organism evidence="3 4">
    <name type="scientific">Segatella salivae F0493</name>
    <dbReference type="NCBI Taxonomy" id="1395125"/>
    <lineage>
        <taxon>Bacteria</taxon>
        <taxon>Pseudomonadati</taxon>
        <taxon>Bacteroidota</taxon>
        <taxon>Bacteroidia</taxon>
        <taxon>Bacteroidales</taxon>
        <taxon>Prevotellaceae</taxon>
        <taxon>Segatella</taxon>
    </lineage>
</organism>
<proteinExistence type="predicted"/>
<dbReference type="Pfam" id="PF25200">
    <property type="entry name" value="DUF7833"/>
    <property type="match status" value="1"/>
</dbReference>
<gene>
    <name evidence="3" type="ORF">HMPREF9145_1424</name>
</gene>
<feature type="region of interest" description="Disordered" evidence="1">
    <location>
        <begin position="98"/>
        <end position="125"/>
    </location>
</feature>
<feature type="compositionally biased region" description="Low complexity" evidence="1">
    <location>
        <begin position="298"/>
        <end position="331"/>
    </location>
</feature>
<dbReference type="PATRIC" id="fig|1395125.3.peg.1566"/>
<feature type="compositionally biased region" description="Basic and acidic residues" evidence="1">
    <location>
        <begin position="174"/>
        <end position="195"/>
    </location>
</feature>
<feature type="compositionally biased region" description="Polar residues" evidence="1">
    <location>
        <begin position="99"/>
        <end position="110"/>
    </location>
</feature>
<evidence type="ECO:0000313" key="4">
    <source>
        <dbReference type="Proteomes" id="UP000017023"/>
    </source>
</evidence>
<dbReference type="InterPro" id="IPR057155">
    <property type="entry name" value="DUF7833"/>
</dbReference>
<feature type="region of interest" description="Disordered" evidence="1">
    <location>
        <begin position="282"/>
        <end position="331"/>
    </location>
</feature>
<feature type="compositionally biased region" description="Low complexity" evidence="1">
    <location>
        <begin position="227"/>
        <end position="242"/>
    </location>
</feature>
<feature type="compositionally biased region" description="Basic and acidic residues" evidence="1">
    <location>
        <begin position="113"/>
        <end position="125"/>
    </location>
</feature>
<feature type="region of interest" description="Disordered" evidence="1">
    <location>
        <begin position="165"/>
        <end position="242"/>
    </location>
</feature>